<sequence length="345" mass="39371">MGERKGQNHYYPPDFDYKKHKSLNGYHGVHALRERGAKAHLGILIIRFEMPFNVWCTGCGNHIGMGVRYNAEKRKVGMYYTTPLYEFSMKCVYCPTKFIIRTDPKNFDYELVDGCRRQEKRFDSGELDNVAPVDRTESLRLDADAMYKMEHKKKDKDKQEDIKDTIDKLQWIQERMRDDAGANAALRNAFRAEKKHLAGVKISDDALKERLSISVPLVPSSEEDKIMARQMLLYKNLGSGKKCGPSTSDAVPAKKMIERKLIKRGPAVFDSKAVSDFERSRAKSARVMEGLIKPKVHFRKSEVPESDAIGESHKLRDTNLPTPPEPSTLQKPERPNLVSYASDSD</sequence>
<evidence type="ECO:0000256" key="1">
    <source>
        <dbReference type="ARBA" id="ARBA00005595"/>
    </source>
</evidence>
<reference evidence="4" key="2">
    <citation type="submission" date="2020-10" db="UniProtKB">
        <authorList>
            <consortium name="WormBaseParasite"/>
        </authorList>
    </citation>
    <scope>IDENTIFICATION</scope>
</reference>
<dbReference type="PANTHER" id="PTHR12111">
    <property type="entry name" value="SPLICING FACTOR YJU2"/>
    <property type="match status" value="1"/>
</dbReference>
<dbReference type="GO" id="GO:0071014">
    <property type="term" value="C:post-mRNA release spliceosomal complex"/>
    <property type="evidence" value="ECO:0007669"/>
    <property type="project" value="TreeGrafter"/>
</dbReference>
<organism evidence="3 4">
    <name type="scientific">Panagrellus redivivus</name>
    <name type="common">Microworm</name>
    <dbReference type="NCBI Taxonomy" id="6233"/>
    <lineage>
        <taxon>Eukaryota</taxon>
        <taxon>Metazoa</taxon>
        <taxon>Ecdysozoa</taxon>
        <taxon>Nematoda</taxon>
        <taxon>Chromadorea</taxon>
        <taxon>Rhabditida</taxon>
        <taxon>Tylenchina</taxon>
        <taxon>Panagrolaimomorpha</taxon>
        <taxon>Panagrolaimoidea</taxon>
        <taxon>Panagrolaimidae</taxon>
        <taxon>Panagrellus</taxon>
    </lineage>
</organism>
<feature type="region of interest" description="Disordered" evidence="2">
    <location>
        <begin position="299"/>
        <end position="345"/>
    </location>
</feature>
<dbReference type="Proteomes" id="UP000492821">
    <property type="component" value="Unassembled WGS sequence"/>
</dbReference>
<evidence type="ECO:0000313" key="4">
    <source>
        <dbReference type="WBParaSite" id="Pan_g19003.t1"/>
    </source>
</evidence>
<dbReference type="Pfam" id="PF04502">
    <property type="entry name" value="Saf4_Yju2"/>
    <property type="match status" value="1"/>
</dbReference>
<reference evidence="3" key="1">
    <citation type="journal article" date="2013" name="Genetics">
        <title>The draft genome and transcriptome of Panagrellus redivivus are shaped by the harsh demands of a free-living lifestyle.</title>
        <authorList>
            <person name="Srinivasan J."/>
            <person name="Dillman A.R."/>
            <person name="Macchietto M.G."/>
            <person name="Heikkinen L."/>
            <person name="Lakso M."/>
            <person name="Fracchia K.M."/>
            <person name="Antoshechkin I."/>
            <person name="Mortazavi A."/>
            <person name="Wong G."/>
            <person name="Sternberg P.W."/>
        </authorList>
    </citation>
    <scope>NUCLEOTIDE SEQUENCE [LARGE SCALE GENOMIC DNA]</scope>
    <source>
        <strain evidence="3">MT8872</strain>
    </source>
</reference>
<dbReference type="GO" id="GO:0000398">
    <property type="term" value="P:mRNA splicing, via spliceosome"/>
    <property type="evidence" value="ECO:0007669"/>
    <property type="project" value="InterPro"/>
</dbReference>
<keyword evidence="3" id="KW-1185">Reference proteome</keyword>
<dbReference type="PANTHER" id="PTHR12111:SF2">
    <property type="entry name" value="SPLICING FACTOR YJU2B-RELATED"/>
    <property type="match status" value="1"/>
</dbReference>
<evidence type="ECO:0000256" key="2">
    <source>
        <dbReference type="SAM" id="MobiDB-lite"/>
    </source>
</evidence>
<accession>A0A7E4VC03</accession>
<proteinExistence type="inferred from homology"/>
<dbReference type="GO" id="GO:0005684">
    <property type="term" value="C:U2-type spliceosomal complex"/>
    <property type="evidence" value="ECO:0007669"/>
    <property type="project" value="TreeGrafter"/>
</dbReference>
<dbReference type="AlphaFoldDB" id="A0A7E4VC03"/>
<protein>
    <submittedName>
        <fullName evidence="4">Coiled-coil domain-containing protein 130</fullName>
    </submittedName>
</protein>
<name>A0A7E4VC03_PANRE</name>
<dbReference type="InterPro" id="IPR007590">
    <property type="entry name" value="Saf4/Yju2"/>
</dbReference>
<dbReference type="WBParaSite" id="Pan_g19003.t1">
    <property type="protein sequence ID" value="Pan_g19003.t1"/>
    <property type="gene ID" value="Pan_g19003"/>
</dbReference>
<comment type="similarity">
    <text evidence="1">Belongs to the CWC16 family.</text>
</comment>
<evidence type="ECO:0000313" key="3">
    <source>
        <dbReference type="Proteomes" id="UP000492821"/>
    </source>
</evidence>